<protein>
    <submittedName>
        <fullName evidence="2">Chloroquine resistance marker protein</fullName>
    </submittedName>
</protein>
<dbReference type="Proteomes" id="UP000054566">
    <property type="component" value="Unassembled WGS sequence"/>
</dbReference>
<dbReference type="InterPro" id="IPR005314">
    <property type="entry name" value="Peptidase_C50"/>
</dbReference>
<dbReference type="GO" id="GO:0005634">
    <property type="term" value="C:nucleus"/>
    <property type="evidence" value="ECO:0007669"/>
    <property type="project" value="InterPro"/>
</dbReference>
<evidence type="ECO:0000256" key="1">
    <source>
        <dbReference type="SAM" id="MobiDB-lite"/>
    </source>
</evidence>
<feature type="compositionally biased region" description="Low complexity" evidence="1">
    <location>
        <begin position="1560"/>
        <end position="1572"/>
    </location>
</feature>
<evidence type="ECO:0000313" key="2">
    <source>
        <dbReference type="EMBL" id="KNC35876.1"/>
    </source>
</evidence>
<feature type="compositionally biased region" description="Low complexity" evidence="1">
    <location>
        <begin position="417"/>
        <end position="444"/>
    </location>
</feature>
<reference evidence="3" key="2">
    <citation type="submission" date="2015-07" db="EMBL/GenBank/DDBJ databases">
        <title>The genome sequence of Plasmodium falciparum RAJ116.</title>
        <authorList>
            <consortium name="The Broad Institute Genome Sequencing Platform"/>
            <person name="Volkman S.K."/>
            <person name="Neafsey D.E."/>
            <person name="Dash A.P."/>
            <person name="Chitnis C.E."/>
            <person name="Hartl D.L."/>
            <person name="Young S.K."/>
            <person name="Kodira C.D."/>
            <person name="Zeng Q."/>
            <person name="Koehrsen M."/>
            <person name="Godfrey P."/>
            <person name="Alvarado L."/>
            <person name="Berlin A."/>
            <person name="Borenstein D."/>
            <person name="Chen Z."/>
            <person name="Engels R."/>
            <person name="Freedman E."/>
            <person name="Gellesch M."/>
            <person name="Goldberg J."/>
            <person name="Griggs A."/>
            <person name="Gujja S."/>
            <person name="Heiman D."/>
            <person name="Hepburn T."/>
            <person name="Howarth C."/>
            <person name="Jen D."/>
            <person name="Larson L."/>
            <person name="Lewis B."/>
            <person name="Mehta T."/>
            <person name="Park D."/>
            <person name="Pearson M."/>
            <person name="Roberts A."/>
            <person name="Saif S."/>
            <person name="Shea T."/>
            <person name="Shenoy N."/>
            <person name="Sisk P."/>
            <person name="Stolte C."/>
            <person name="Sykes S."/>
            <person name="Walk T."/>
            <person name="White J."/>
            <person name="Yandava C."/>
            <person name="Wirth D.F."/>
            <person name="Nusbaum C."/>
            <person name="Birren B."/>
        </authorList>
    </citation>
    <scope>NUCLEOTIDE SEQUENCE [LARGE SCALE GENOMIC DNA]</scope>
    <source>
        <strain evidence="3">RAJ116</strain>
    </source>
</reference>
<feature type="region of interest" description="Disordered" evidence="1">
    <location>
        <begin position="215"/>
        <end position="236"/>
    </location>
</feature>
<dbReference type="PANTHER" id="PTHR12792">
    <property type="entry name" value="EXTRA SPINDLE POLES 1-RELATED"/>
    <property type="match status" value="1"/>
</dbReference>
<dbReference type="GO" id="GO:0005737">
    <property type="term" value="C:cytoplasm"/>
    <property type="evidence" value="ECO:0007669"/>
    <property type="project" value="TreeGrafter"/>
</dbReference>
<dbReference type="PANTHER" id="PTHR12792:SF0">
    <property type="entry name" value="SEPARIN"/>
    <property type="match status" value="1"/>
</dbReference>
<dbReference type="EMBL" id="GG663943">
    <property type="protein sequence ID" value="KNC35876.1"/>
    <property type="molecule type" value="Genomic_DNA"/>
</dbReference>
<dbReference type="GO" id="GO:0072686">
    <property type="term" value="C:mitotic spindle"/>
    <property type="evidence" value="ECO:0007669"/>
    <property type="project" value="TreeGrafter"/>
</dbReference>
<proteinExistence type="predicted"/>
<gene>
    <name evidence="2" type="ORF">PFLG_00835</name>
</gene>
<dbReference type="GO" id="GO:0051307">
    <property type="term" value="P:meiotic chromosome separation"/>
    <property type="evidence" value="ECO:0007669"/>
    <property type="project" value="TreeGrafter"/>
</dbReference>
<feature type="compositionally biased region" description="Basic and acidic residues" evidence="1">
    <location>
        <begin position="215"/>
        <end position="227"/>
    </location>
</feature>
<organism evidence="2 3">
    <name type="scientific">Plasmodium falciparum RAJ116</name>
    <dbReference type="NCBI Taxonomy" id="580058"/>
    <lineage>
        <taxon>Eukaryota</taxon>
        <taxon>Sar</taxon>
        <taxon>Alveolata</taxon>
        <taxon>Apicomplexa</taxon>
        <taxon>Aconoidasida</taxon>
        <taxon>Haemosporida</taxon>
        <taxon>Plasmodiidae</taxon>
        <taxon>Plasmodium</taxon>
        <taxon>Plasmodium (Laverania)</taxon>
    </lineage>
</organism>
<dbReference type="GO" id="GO:0004197">
    <property type="term" value="F:cysteine-type endopeptidase activity"/>
    <property type="evidence" value="ECO:0007669"/>
    <property type="project" value="InterPro"/>
</dbReference>
<dbReference type="GO" id="GO:0006508">
    <property type="term" value="P:proteolysis"/>
    <property type="evidence" value="ECO:0007669"/>
    <property type="project" value="InterPro"/>
</dbReference>
<feature type="region of interest" description="Disordered" evidence="1">
    <location>
        <begin position="1529"/>
        <end position="1574"/>
    </location>
</feature>
<dbReference type="OrthoDB" id="10255632at2759"/>
<feature type="compositionally biased region" description="Basic and acidic residues" evidence="1">
    <location>
        <begin position="407"/>
        <end position="416"/>
    </location>
</feature>
<feature type="region of interest" description="Disordered" evidence="1">
    <location>
        <begin position="407"/>
        <end position="444"/>
    </location>
</feature>
<evidence type="ECO:0000313" key="3">
    <source>
        <dbReference type="Proteomes" id="UP000054566"/>
    </source>
</evidence>
<reference evidence="3" key="1">
    <citation type="submission" date="2015-07" db="EMBL/GenBank/DDBJ databases">
        <title>Annotation of Plasmodium falciparum RAJ116.</title>
        <authorList>
            <consortium name="The Broad Institute Genome Sequencing Platform"/>
            <person name="Volkman S.K."/>
            <person name="Neafsey D.E."/>
            <person name="Dash A.P."/>
            <person name="Chitnis C.E."/>
            <person name="Hartl D.L."/>
            <person name="Young S.K."/>
            <person name="Zeng Q."/>
            <person name="Koehrsen M."/>
            <person name="Alvarado L."/>
            <person name="Berlin A."/>
            <person name="Borenstein D."/>
            <person name="Chapman S.B."/>
            <person name="Chen Z."/>
            <person name="Engels R."/>
            <person name="Freedman E."/>
            <person name="Gellesch M."/>
            <person name="Goldberg J."/>
            <person name="Griggs A."/>
            <person name="Gujja S."/>
            <person name="Heilman E.R."/>
            <person name="Heiman D.I."/>
            <person name="Howarth C."/>
            <person name="Jen D."/>
            <person name="Larson L."/>
            <person name="Mehta T."/>
            <person name="Neiman D."/>
            <person name="Park D."/>
            <person name="Pearson M."/>
            <person name="Roberts A."/>
            <person name="Saif S."/>
            <person name="Shea T."/>
            <person name="Shenoy N."/>
            <person name="Sisk P."/>
            <person name="Stolte C."/>
            <person name="Sykes S."/>
            <person name="Walk T."/>
            <person name="White J."/>
            <person name="Yandava C."/>
            <person name="Haas B."/>
            <person name="Henn M.R."/>
            <person name="Nusbaum C."/>
            <person name="Birren B."/>
        </authorList>
    </citation>
    <scope>NUCLEOTIDE SEQUENCE [LARGE SCALE GENOMIC DNA]</scope>
    <source>
        <strain evidence="3">RAJ116</strain>
    </source>
</reference>
<sequence length="1668" mass="200316">MRDTNNCNDHITYEKEKNNSTHFDNPYYDKNNKFNIYNLFNDIYDFTEDDIELNSSDFKLMDISVLNYLHLNYDFENNLKYIYNYINNRVFVYNCKKMNSYFIKILYYYINLVFLKIKNIFCDDCIYVIKKQQSLNSSANDCCSNIFFLLYVRLLYNLKIPKDILHEICSNYFPGNKCKKYIDLLWNKQKFGNVPNNECDYNKIKMVVQKGGMNKTEKSPQEYDTHNNDNNNNNNINNNEDCGNSCNTGDNNFNCKNRCQPNPDILFLYLVEIFLFPDKDCSYFEVLSTCYQFIINIKGGRENVYMKDEMLKRMYEILKNILLKQNYENIYYFQIILIYTSLLLYNTHMKSLVYEMRIIAQFYLDFIFFFIENIKNNLIILDIIKSYAADQKDMCDMEKNNNIMSDQKEEEKKKINNNDNNNNNNENNNKNESNNTNENNNDNNCNNFYNDEQNIFFYLLKCYFRKMISLLYLYTDELILYTIKHNIDFEINEREYFRKNVCTSINSDIIYKYMNVKEVNLSNLCIYWDYTIISVSQDKNSLYISRCYKNFLLILAQMFKIYHENELINRIFSTDFYNMDIVNDINELSFIINNQDQNIYNNIKNNINNNINNNNNNNTISSSSSISSSISSSSMNNNIDSNCNKLKSYCNLFNILNNNDLLEKHFDSMFDTYVIKSNIREWLNDNLYYSTKDIEMNKQGYTHEKNSTCNYNNVLNKHNINEIKNGEYIACPENCDILKSDEKSLFISQLNHYKKENFFYNFNIYDVVNVDKEIDMKEQRHVNNSNNIINNVNVVHLFILLNKRANECLNRKRVEYFHVEKIHLNIERYTYKNKWNYIRKLEKFLKQYQHMIKVMCEILSESKYVDRNEINLRKCVDQWWKNRYLLEQHLKILNLDISNSLGFSIHKLMSIPLINIITKWNIMDDKSMKNYTAEDDNNNENYNNIENYNDNENNYYCDVLEDEKKNISTLNHSKNDEENYVHNTISPLNNQLYYLKANFDIFIYIFYFHQILRILRWLRKWNKFILPLKYWSEIDYINVLINLTIFSVTLKNCNLEIINVKKKYLQKMCNLKKRRDDKNVSKDYFCKEEIIIQNGNKNDDINNVNKNKTNYYNYNDNHNMKQKNIDFSNDILSKNEIQHSDYIIDQYNISYYENFINEHNINKKDNIIIKNNRNSLNINKTSTSYLPCYNKDIEDILIFKKMIEKKKEKEPTDTKKGKIRGRRHTYCEQNIYSVEEYGENNIYLRPNMNPTIKNDVVKNNTNNSKYTNCNIPINSINSCNNNIENYDELEEKKKKKKNSSSITSNTKMNIKKKTDNFNNNNVYEYLNPLKNTNNSECEINENYKLVNKKKNNKRNTISGIFFDYDMKQRYEELPEKNFLKFLDLRKKCVKGLLRCSFIKLRMYLYHILIDVFENADIDPMNIFDLFNIITHSFIKDVLFCNLTIDKTNKDKYIYTRNVENNSVRKNPVILYVHSNLSRISLENLEPLKDSYIVRGVSKMVTTYLYKRLVNKIKRGKSIGKKKKYIYDNKHDEDEYNNNDEDDYNNNDEDEYNNNDEDEYNNNNNNEDNYNNNVDDMDMKKYINYEYNKKWEIDSSENVCDKKNVARRATYNSTTLKDINKNINNNNNNNDSKIVTKNGIMKDNPNGNYNIFNFYDNKNSFNKNQGKTL</sequence>
<accession>A0A0L0CUJ1</accession>
<name>A0A0L0CUJ1_PLAFA</name>
<feature type="compositionally biased region" description="Acidic residues" evidence="1">
    <location>
        <begin position="1533"/>
        <end position="1559"/>
    </location>
</feature>